<evidence type="ECO:0000256" key="1">
    <source>
        <dbReference type="SAM" id="Phobius"/>
    </source>
</evidence>
<feature type="transmembrane region" description="Helical" evidence="1">
    <location>
        <begin position="121"/>
        <end position="143"/>
    </location>
</feature>
<dbReference type="InterPro" id="IPR021315">
    <property type="entry name" value="Gap/Sap"/>
</dbReference>
<accession>A0A7K0BT12</accession>
<name>A0A7K0BT12_9ACTN</name>
<keyword evidence="1" id="KW-0472">Membrane</keyword>
<keyword evidence="1" id="KW-1133">Transmembrane helix</keyword>
<evidence type="ECO:0000313" key="3">
    <source>
        <dbReference type="Proteomes" id="UP000487268"/>
    </source>
</evidence>
<gene>
    <name evidence="2" type="ORF">ACRB68_23880</name>
</gene>
<sequence>MRGYGAEMLESGSLLLLVLLAMGLALQPWAILAAVLLNSAKGGAAKATAFLGGWIAALTTVSIAGVVLLPAREASKSASSPHFAADIVLGAVLAATLVWRWRRAPATTDEVPRWVGRVDTMSPVLAVFLGAFLPSYTLVAAAVNQLLEAGWTGAGLAGAIALFIAVASLGVSVPLALAVFRPDLAPAVHRRWRDRLLANRRLVAFATTGLFAVLLMIKGAAGLLFR</sequence>
<dbReference type="Proteomes" id="UP000487268">
    <property type="component" value="Unassembled WGS sequence"/>
</dbReference>
<proteinExistence type="predicted"/>
<evidence type="ECO:0000313" key="2">
    <source>
        <dbReference type="EMBL" id="MQY04335.1"/>
    </source>
</evidence>
<evidence type="ECO:0008006" key="4">
    <source>
        <dbReference type="Google" id="ProtNLM"/>
    </source>
</evidence>
<comment type="caution">
    <text evidence="2">The sequence shown here is derived from an EMBL/GenBank/DDBJ whole genome shotgun (WGS) entry which is preliminary data.</text>
</comment>
<keyword evidence="3" id="KW-1185">Reference proteome</keyword>
<reference evidence="2 3" key="1">
    <citation type="submission" date="2019-10" db="EMBL/GenBank/DDBJ databases">
        <title>Actinomadura rubteroloni sp. nov. and Actinomadura macrotermitis sp. nov., isolated from the gut of fungus growing-termite Macrotermes natalensis.</title>
        <authorList>
            <person name="Benndorf R."/>
            <person name="Martin K."/>
            <person name="Kuefner M."/>
            <person name="De Beer W."/>
            <person name="Kaster A.-K."/>
            <person name="Vollmers J."/>
            <person name="Poulsen M."/>
            <person name="Beemelmanns C."/>
        </authorList>
    </citation>
    <scope>NUCLEOTIDE SEQUENCE [LARGE SCALE GENOMIC DNA]</scope>
    <source>
        <strain evidence="2 3">RB68</strain>
    </source>
</reference>
<organism evidence="2 3">
    <name type="scientific">Actinomadura macrotermitis</name>
    <dbReference type="NCBI Taxonomy" id="2585200"/>
    <lineage>
        <taxon>Bacteria</taxon>
        <taxon>Bacillati</taxon>
        <taxon>Actinomycetota</taxon>
        <taxon>Actinomycetes</taxon>
        <taxon>Streptosporangiales</taxon>
        <taxon>Thermomonosporaceae</taxon>
        <taxon>Actinomadura</taxon>
    </lineage>
</organism>
<feature type="transmembrane region" description="Helical" evidence="1">
    <location>
        <begin position="202"/>
        <end position="225"/>
    </location>
</feature>
<feature type="transmembrane region" description="Helical" evidence="1">
    <location>
        <begin position="83"/>
        <end position="101"/>
    </location>
</feature>
<keyword evidence="1" id="KW-0812">Transmembrane</keyword>
<dbReference type="EMBL" id="WEGH01000002">
    <property type="protein sequence ID" value="MQY04335.1"/>
    <property type="molecule type" value="Genomic_DNA"/>
</dbReference>
<feature type="transmembrane region" description="Helical" evidence="1">
    <location>
        <begin position="155"/>
        <end position="182"/>
    </location>
</feature>
<feature type="transmembrane region" description="Helical" evidence="1">
    <location>
        <begin position="49"/>
        <end position="71"/>
    </location>
</feature>
<dbReference type="Pfam" id="PF11139">
    <property type="entry name" value="SfLAP"/>
    <property type="match status" value="1"/>
</dbReference>
<dbReference type="AlphaFoldDB" id="A0A7K0BT12"/>
<protein>
    <recommendedName>
        <fullName evidence="4">Sap, sulfolipid-1-addressing protein</fullName>
    </recommendedName>
</protein>